<name>A0AAD1UQN0_EUPCR</name>
<evidence type="ECO:0000313" key="1">
    <source>
        <dbReference type="EMBL" id="CAI2369619.1"/>
    </source>
</evidence>
<proteinExistence type="predicted"/>
<evidence type="ECO:0000313" key="2">
    <source>
        <dbReference type="Proteomes" id="UP001295684"/>
    </source>
</evidence>
<dbReference type="EMBL" id="CAMPGE010010774">
    <property type="protein sequence ID" value="CAI2369619.1"/>
    <property type="molecule type" value="Genomic_DNA"/>
</dbReference>
<comment type="caution">
    <text evidence="1">The sequence shown here is derived from an EMBL/GenBank/DDBJ whole genome shotgun (WGS) entry which is preliminary data.</text>
</comment>
<accession>A0AAD1UQN0</accession>
<reference evidence="1" key="1">
    <citation type="submission" date="2023-07" db="EMBL/GenBank/DDBJ databases">
        <authorList>
            <consortium name="AG Swart"/>
            <person name="Singh M."/>
            <person name="Singh A."/>
            <person name="Seah K."/>
            <person name="Emmerich C."/>
        </authorList>
    </citation>
    <scope>NUCLEOTIDE SEQUENCE</scope>
    <source>
        <strain evidence="1">DP1</strain>
    </source>
</reference>
<protein>
    <submittedName>
        <fullName evidence="1">Uncharacterized protein</fullName>
    </submittedName>
</protein>
<organism evidence="1 2">
    <name type="scientific">Euplotes crassus</name>
    <dbReference type="NCBI Taxonomy" id="5936"/>
    <lineage>
        <taxon>Eukaryota</taxon>
        <taxon>Sar</taxon>
        <taxon>Alveolata</taxon>
        <taxon>Ciliophora</taxon>
        <taxon>Intramacronucleata</taxon>
        <taxon>Spirotrichea</taxon>
        <taxon>Hypotrichia</taxon>
        <taxon>Euplotida</taxon>
        <taxon>Euplotidae</taxon>
        <taxon>Moneuplotes</taxon>
    </lineage>
</organism>
<gene>
    <name evidence="1" type="ORF">ECRASSUSDP1_LOCUS10922</name>
</gene>
<keyword evidence="2" id="KW-1185">Reference proteome</keyword>
<sequence length="75" mass="8713">MPLPIEVDSPGRFVVLVGELTRRSPREIQDGLPCESLFCRSYFQYHTCRLSLYSQMLIFQILQESEEELECKGSL</sequence>
<dbReference type="Proteomes" id="UP001295684">
    <property type="component" value="Unassembled WGS sequence"/>
</dbReference>
<dbReference type="AlphaFoldDB" id="A0AAD1UQN0"/>